<name>A0ACC2E1X7_DIPCM</name>
<evidence type="ECO:0000313" key="1">
    <source>
        <dbReference type="EMBL" id="KAJ7560464.1"/>
    </source>
</evidence>
<keyword evidence="2" id="KW-1185">Reference proteome</keyword>
<gene>
    <name evidence="1" type="ORF">O6H91_04G131100</name>
</gene>
<protein>
    <submittedName>
        <fullName evidence="1">Uncharacterized protein</fullName>
    </submittedName>
</protein>
<reference evidence="2" key="1">
    <citation type="journal article" date="2024" name="Proc. Natl. Acad. Sci. U.S.A.">
        <title>Extraordinary preservation of gene collinearity over three hundred million years revealed in homosporous lycophytes.</title>
        <authorList>
            <person name="Li C."/>
            <person name="Wickell D."/>
            <person name="Kuo L.Y."/>
            <person name="Chen X."/>
            <person name="Nie B."/>
            <person name="Liao X."/>
            <person name="Peng D."/>
            <person name="Ji J."/>
            <person name="Jenkins J."/>
            <person name="Williams M."/>
            <person name="Shu S."/>
            <person name="Plott C."/>
            <person name="Barry K."/>
            <person name="Rajasekar S."/>
            <person name="Grimwood J."/>
            <person name="Han X."/>
            <person name="Sun S."/>
            <person name="Hou Z."/>
            <person name="He W."/>
            <person name="Dai G."/>
            <person name="Sun C."/>
            <person name="Schmutz J."/>
            <person name="Leebens-Mack J.H."/>
            <person name="Li F.W."/>
            <person name="Wang L."/>
        </authorList>
    </citation>
    <scope>NUCLEOTIDE SEQUENCE [LARGE SCALE GENOMIC DNA]</scope>
    <source>
        <strain evidence="2">cv. PW_Plant_1</strain>
    </source>
</reference>
<proteinExistence type="predicted"/>
<organism evidence="1 2">
    <name type="scientific">Diphasiastrum complanatum</name>
    <name type="common">Issler's clubmoss</name>
    <name type="synonym">Lycopodium complanatum</name>
    <dbReference type="NCBI Taxonomy" id="34168"/>
    <lineage>
        <taxon>Eukaryota</taxon>
        <taxon>Viridiplantae</taxon>
        <taxon>Streptophyta</taxon>
        <taxon>Embryophyta</taxon>
        <taxon>Tracheophyta</taxon>
        <taxon>Lycopodiopsida</taxon>
        <taxon>Lycopodiales</taxon>
        <taxon>Lycopodiaceae</taxon>
        <taxon>Lycopodioideae</taxon>
        <taxon>Diphasiastrum</taxon>
    </lineage>
</organism>
<accession>A0ACC2E1X7</accession>
<comment type="caution">
    <text evidence="1">The sequence shown here is derived from an EMBL/GenBank/DDBJ whole genome shotgun (WGS) entry which is preliminary data.</text>
</comment>
<sequence length="106" mass="12006">MIPQLAQSLDTTRQRRYQSAPVDVPDWSKILGCDKKKMGNAVSQPVVEDDDEDDERLPPHELLAREYAKSQMTTFSVFEGAGRTLKGRDLSRVRNAVLRKTGFIDL</sequence>
<dbReference type="Proteomes" id="UP001162992">
    <property type="component" value="Chromosome 4"/>
</dbReference>
<dbReference type="EMBL" id="CM055095">
    <property type="protein sequence ID" value="KAJ7560464.1"/>
    <property type="molecule type" value="Genomic_DNA"/>
</dbReference>
<evidence type="ECO:0000313" key="2">
    <source>
        <dbReference type="Proteomes" id="UP001162992"/>
    </source>
</evidence>